<organism evidence="6 7">
    <name type="scientific">Herbaspirillum rubrisubalbicans Os34</name>
    <dbReference type="NCBI Taxonomy" id="1235827"/>
    <lineage>
        <taxon>Bacteria</taxon>
        <taxon>Pseudomonadati</taxon>
        <taxon>Pseudomonadota</taxon>
        <taxon>Betaproteobacteria</taxon>
        <taxon>Burkholderiales</taxon>
        <taxon>Oxalobacteraceae</taxon>
        <taxon>Herbaspirillum</taxon>
    </lineage>
</organism>
<protein>
    <submittedName>
        <fullName evidence="6">LysR family transcriptional regulator</fullName>
    </submittedName>
</protein>
<evidence type="ECO:0000313" key="6">
    <source>
        <dbReference type="EMBL" id="QJP99627.1"/>
    </source>
</evidence>
<feature type="domain" description="HTH lysR-type" evidence="5">
    <location>
        <begin position="28"/>
        <end position="85"/>
    </location>
</feature>
<dbReference type="FunFam" id="1.10.10.10:FF:000001">
    <property type="entry name" value="LysR family transcriptional regulator"/>
    <property type="match status" value="1"/>
</dbReference>
<gene>
    <name evidence="6" type="ORF">C798_05125</name>
</gene>
<dbReference type="Pfam" id="PF03466">
    <property type="entry name" value="LysR_substrate"/>
    <property type="match status" value="1"/>
</dbReference>
<name>A0A6M3ZLX7_9BURK</name>
<dbReference type="InterPro" id="IPR005119">
    <property type="entry name" value="LysR_subst-bd"/>
</dbReference>
<dbReference type="SUPFAM" id="SSF46785">
    <property type="entry name" value="Winged helix' DNA-binding domain"/>
    <property type="match status" value="1"/>
</dbReference>
<evidence type="ECO:0000313" key="7">
    <source>
        <dbReference type="Proteomes" id="UP000501648"/>
    </source>
</evidence>
<comment type="similarity">
    <text evidence="1">Belongs to the LysR transcriptional regulatory family.</text>
</comment>
<dbReference type="GO" id="GO:0032993">
    <property type="term" value="C:protein-DNA complex"/>
    <property type="evidence" value="ECO:0007669"/>
    <property type="project" value="TreeGrafter"/>
</dbReference>
<keyword evidence="2" id="KW-0805">Transcription regulation</keyword>
<dbReference type="InterPro" id="IPR036388">
    <property type="entry name" value="WH-like_DNA-bd_sf"/>
</dbReference>
<reference evidence="6 7" key="1">
    <citation type="journal article" date="2012" name="J. Bacteriol.">
        <title>Genome sequence of the pathogenic Herbaspirillum seropedicae strain Os34, isolated from rice roots.</title>
        <authorList>
            <person name="Ye W."/>
            <person name="Ye S."/>
            <person name="Liu J."/>
            <person name="Chang S."/>
            <person name="Chen M."/>
            <person name="Zhu B."/>
            <person name="Guo L."/>
            <person name="An Q."/>
        </authorList>
    </citation>
    <scope>NUCLEOTIDE SEQUENCE [LARGE SCALE GENOMIC DNA]</scope>
    <source>
        <strain evidence="6 7">Os34</strain>
    </source>
</reference>
<evidence type="ECO:0000256" key="2">
    <source>
        <dbReference type="ARBA" id="ARBA00023015"/>
    </source>
</evidence>
<dbReference type="Pfam" id="PF00126">
    <property type="entry name" value="HTH_1"/>
    <property type="match status" value="1"/>
</dbReference>
<keyword evidence="3" id="KW-0238">DNA-binding</keyword>
<evidence type="ECO:0000259" key="5">
    <source>
        <dbReference type="PROSITE" id="PS50931"/>
    </source>
</evidence>
<dbReference type="PANTHER" id="PTHR30346">
    <property type="entry name" value="TRANSCRIPTIONAL DUAL REGULATOR HCAR-RELATED"/>
    <property type="match status" value="1"/>
</dbReference>
<sequence>MPLANAGDIMDARLIRICYQSMSDHPRLELRQLRYFAAVAEEKHFGRAAARLHMTQPPLSQTIAALEEQLGTPLFQRTKRSVALTPAGAALLPEVQRILQQAAALPDLARRAASGASGLLSLSFISSADYSILPPLLQRFRARYPQVQIELREATTDIQLDDLIQGKIDAGLLLPPLPEKAAALLDVRPVLSEPLIAALPEGAVRKRGPVSLKSLRELPLIIFPRRIAPAFHDTILSCFRDAGVTPHIGQEAIQMQTIVGLVSAGMGMALVPQSVSNLKRPGVDYRRLSDAAPSIQTGLAWRRDNPSGVLRALLELLDAPD</sequence>
<evidence type="ECO:0000256" key="1">
    <source>
        <dbReference type="ARBA" id="ARBA00009437"/>
    </source>
</evidence>
<dbReference type="AlphaFoldDB" id="A0A6M3ZLX7"/>
<evidence type="ECO:0000256" key="3">
    <source>
        <dbReference type="ARBA" id="ARBA00023125"/>
    </source>
</evidence>
<dbReference type="InterPro" id="IPR000847">
    <property type="entry name" value="LysR_HTH_N"/>
</dbReference>
<dbReference type="Gene3D" id="1.10.10.10">
    <property type="entry name" value="Winged helix-like DNA-binding domain superfamily/Winged helix DNA-binding domain"/>
    <property type="match status" value="1"/>
</dbReference>
<evidence type="ECO:0000256" key="4">
    <source>
        <dbReference type="ARBA" id="ARBA00023163"/>
    </source>
</evidence>
<dbReference type="PRINTS" id="PR00039">
    <property type="entry name" value="HTHLYSR"/>
</dbReference>
<dbReference type="Gene3D" id="3.40.190.10">
    <property type="entry name" value="Periplasmic binding protein-like II"/>
    <property type="match status" value="2"/>
</dbReference>
<dbReference type="SUPFAM" id="SSF53850">
    <property type="entry name" value="Periplasmic binding protein-like II"/>
    <property type="match status" value="1"/>
</dbReference>
<dbReference type="GO" id="GO:0003700">
    <property type="term" value="F:DNA-binding transcription factor activity"/>
    <property type="evidence" value="ECO:0007669"/>
    <property type="project" value="InterPro"/>
</dbReference>
<keyword evidence="4" id="KW-0804">Transcription</keyword>
<dbReference type="EMBL" id="CP008956">
    <property type="protein sequence ID" value="QJP99627.1"/>
    <property type="molecule type" value="Genomic_DNA"/>
</dbReference>
<dbReference type="PANTHER" id="PTHR30346:SF0">
    <property type="entry name" value="HCA OPERON TRANSCRIPTIONAL ACTIVATOR HCAR"/>
    <property type="match status" value="1"/>
</dbReference>
<dbReference type="GO" id="GO:0003677">
    <property type="term" value="F:DNA binding"/>
    <property type="evidence" value="ECO:0007669"/>
    <property type="project" value="UniProtKB-KW"/>
</dbReference>
<dbReference type="PROSITE" id="PS50931">
    <property type="entry name" value="HTH_LYSR"/>
    <property type="match status" value="1"/>
</dbReference>
<proteinExistence type="inferred from homology"/>
<accession>A0A6M3ZLX7</accession>
<dbReference type="Proteomes" id="UP000501648">
    <property type="component" value="Chromosome"/>
</dbReference>
<dbReference type="InterPro" id="IPR036390">
    <property type="entry name" value="WH_DNA-bd_sf"/>
</dbReference>